<gene>
    <name evidence="2" type="ORF">GCM10018781_69060</name>
</gene>
<accession>A0A919GF00</accession>
<organism evidence="2 3">
    <name type="scientific">Kitasatospora indigofera</name>
    <dbReference type="NCBI Taxonomy" id="67307"/>
    <lineage>
        <taxon>Bacteria</taxon>
        <taxon>Bacillati</taxon>
        <taxon>Actinomycetota</taxon>
        <taxon>Actinomycetes</taxon>
        <taxon>Kitasatosporales</taxon>
        <taxon>Streptomycetaceae</taxon>
        <taxon>Kitasatospora</taxon>
    </lineage>
</organism>
<dbReference type="Gene3D" id="3.40.630.30">
    <property type="match status" value="1"/>
</dbReference>
<feature type="domain" description="N-acetyltransferase" evidence="1">
    <location>
        <begin position="5"/>
        <end position="166"/>
    </location>
</feature>
<name>A0A919GF00_9ACTN</name>
<dbReference type="Pfam" id="PF00583">
    <property type="entry name" value="Acetyltransf_1"/>
    <property type="match status" value="1"/>
</dbReference>
<dbReference type="InterPro" id="IPR016181">
    <property type="entry name" value="Acyl_CoA_acyltransferase"/>
</dbReference>
<evidence type="ECO:0000313" key="3">
    <source>
        <dbReference type="Proteomes" id="UP000617734"/>
    </source>
</evidence>
<reference evidence="2" key="2">
    <citation type="submission" date="2020-09" db="EMBL/GenBank/DDBJ databases">
        <authorList>
            <person name="Sun Q."/>
            <person name="Ohkuma M."/>
        </authorList>
    </citation>
    <scope>NUCLEOTIDE SEQUENCE</scope>
    <source>
        <strain evidence="2">JCM 4646</strain>
    </source>
</reference>
<sequence>MLDVMLIREATAADWPQIWPFLHTIVAAGDTFTWDRDIAEADARAMWMKEAPGRTFVAVDEDGTVLGTAETHRNQMGGGSHVANAGFMVDPRHTGRGIARALCAHVLEQARADGYRSMQFNAVVETNHRAVALWQSLGFEVLTTVPEAFHHPDKGYVGLLVMYRRL</sequence>
<dbReference type="PROSITE" id="PS51186">
    <property type="entry name" value="GNAT"/>
    <property type="match status" value="1"/>
</dbReference>
<reference evidence="2" key="1">
    <citation type="journal article" date="2014" name="Int. J. Syst. Evol. Microbiol.">
        <title>Complete genome sequence of Corynebacterium casei LMG S-19264T (=DSM 44701T), isolated from a smear-ripened cheese.</title>
        <authorList>
            <consortium name="US DOE Joint Genome Institute (JGI-PGF)"/>
            <person name="Walter F."/>
            <person name="Albersmeier A."/>
            <person name="Kalinowski J."/>
            <person name="Ruckert C."/>
        </authorList>
    </citation>
    <scope>NUCLEOTIDE SEQUENCE</scope>
    <source>
        <strain evidence="2">JCM 4646</strain>
    </source>
</reference>
<dbReference type="Proteomes" id="UP000617734">
    <property type="component" value="Unassembled WGS sequence"/>
</dbReference>
<evidence type="ECO:0000259" key="1">
    <source>
        <dbReference type="PROSITE" id="PS51186"/>
    </source>
</evidence>
<dbReference type="AlphaFoldDB" id="A0A919GF00"/>
<dbReference type="PANTHER" id="PTHR43138:SF1">
    <property type="entry name" value="N-ACETYLTRANSFERASE ACA1"/>
    <property type="match status" value="1"/>
</dbReference>
<comment type="caution">
    <text evidence="2">The sequence shown here is derived from an EMBL/GenBank/DDBJ whole genome shotgun (WGS) entry which is preliminary data.</text>
</comment>
<protein>
    <submittedName>
        <fullName evidence="2">N-acetyltransferase</fullName>
    </submittedName>
</protein>
<keyword evidence="3" id="KW-1185">Reference proteome</keyword>
<dbReference type="GO" id="GO:0016747">
    <property type="term" value="F:acyltransferase activity, transferring groups other than amino-acyl groups"/>
    <property type="evidence" value="ECO:0007669"/>
    <property type="project" value="InterPro"/>
</dbReference>
<dbReference type="CDD" id="cd04301">
    <property type="entry name" value="NAT_SF"/>
    <property type="match status" value="1"/>
</dbReference>
<dbReference type="InterPro" id="IPR052742">
    <property type="entry name" value="Mito_N-acetyltransferase"/>
</dbReference>
<dbReference type="InterPro" id="IPR000182">
    <property type="entry name" value="GNAT_dom"/>
</dbReference>
<dbReference type="SUPFAM" id="SSF55729">
    <property type="entry name" value="Acyl-CoA N-acyltransferases (Nat)"/>
    <property type="match status" value="1"/>
</dbReference>
<evidence type="ECO:0000313" key="2">
    <source>
        <dbReference type="EMBL" id="GHH82983.1"/>
    </source>
</evidence>
<proteinExistence type="predicted"/>
<dbReference type="PANTHER" id="PTHR43138">
    <property type="entry name" value="ACETYLTRANSFERASE, GNAT FAMILY"/>
    <property type="match status" value="1"/>
</dbReference>
<dbReference type="EMBL" id="BNBO01000062">
    <property type="protein sequence ID" value="GHH82983.1"/>
    <property type="molecule type" value="Genomic_DNA"/>
</dbReference>